<gene>
    <name evidence="2" type="primary">RvY_11982-1</name>
    <name evidence="2" type="synonym">RvY_11982.1</name>
    <name evidence="2" type="ORF">RvY_11982</name>
</gene>
<comment type="caution">
    <text evidence="2">The sequence shown here is derived from an EMBL/GenBank/DDBJ whole genome shotgun (WGS) entry which is preliminary data.</text>
</comment>
<feature type="region of interest" description="Disordered" evidence="1">
    <location>
        <begin position="1"/>
        <end position="37"/>
    </location>
</feature>
<accession>A0A1D1VJZ7</accession>
<protein>
    <submittedName>
        <fullName evidence="2">Uncharacterized protein</fullName>
    </submittedName>
</protein>
<proteinExistence type="predicted"/>
<feature type="compositionally biased region" description="Polar residues" evidence="1">
    <location>
        <begin position="1"/>
        <end position="14"/>
    </location>
</feature>
<evidence type="ECO:0000313" key="2">
    <source>
        <dbReference type="EMBL" id="GAV01241.1"/>
    </source>
</evidence>
<evidence type="ECO:0000313" key="3">
    <source>
        <dbReference type="Proteomes" id="UP000186922"/>
    </source>
</evidence>
<dbReference type="AlphaFoldDB" id="A0A1D1VJZ7"/>
<reference evidence="2 3" key="1">
    <citation type="journal article" date="2016" name="Nat. Commun.">
        <title>Extremotolerant tardigrade genome and improved radiotolerance of human cultured cells by tardigrade-unique protein.</title>
        <authorList>
            <person name="Hashimoto T."/>
            <person name="Horikawa D.D."/>
            <person name="Saito Y."/>
            <person name="Kuwahara H."/>
            <person name="Kozuka-Hata H."/>
            <person name="Shin-I T."/>
            <person name="Minakuchi Y."/>
            <person name="Ohishi K."/>
            <person name="Motoyama A."/>
            <person name="Aizu T."/>
            <person name="Enomoto A."/>
            <person name="Kondo K."/>
            <person name="Tanaka S."/>
            <person name="Hara Y."/>
            <person name="Koshikawa S."/>
            <person name="Sagara H."/>
            <person name="Miura T."/>
            <person name="Yokobori S."/>
            <person name="Miyagawa K."/>
            <person name="Suzuki Y."/>
            <person name="Kubo T."/>
            <person name="Oyama M."/>
            <person name="Kohara Y."/>
            <person name="Fujiyama A."/>
            <person name="Arakawa K."/>
            <person name="Katayama T."/>
            <person name="Toyoda A."/>
            <person name="Kunieda T."/>
        </authorList>
    </citation>
    <scope>NUCLEOTIDE SEQUENCE [LARGE SCALE GENOMIC DNA]</scope>
    <source>
        <strain evidence="2 3">YOKOZUNA-1</strain>
    </source>
</reference>
<evidence type="ECO:0000256" key="1">
    <source>
        <dbReference type="SAM" id="MobiDB-lite"/>
    </source>
</evidence>
<dbReference type="Proteomes" id="UP000186922">
    <property type="component" value="Unassembled WGS sequence"/>
</dbReference>
<feature type="compositionally biased region" description="Basic and acidic residues" evidence="1">
    <location>
        <begin position="50"/>
        <end position="66"/>
    </location>
</feature>
<name>A0A1D1VJZ7_RAMVA</name>
<dbReference type="EMBL" id="BDGG01000007">
    <property type="protein sequence ID" value="GAV01241.1"/>
    <property type="molecule type" value="Genomic_DNA"/>
</dbReference>
<feature type="region of interest" description="Disordered" evidence="1">
    <location>
        <begin position="49"/>
        <end position="71"/>
    </location>
</feature>
<keyword evidence="3" id="KW-1185">Reference proteome</keyword>
<sequence>MNKQGMKYVQNQLQIDEDQGKDKYDGDPQEDLADESLLGMTWRCFQKSEGLSEEREREGTEPDRHVKTVVSSSESKGRKVRVVVEVGVSCLFGSLRLWTRRDSFVPRIFSLGMSSEQRDGLLTTYGSFANWTRLMSFRAHFQPSMKTRPTTEKMSTQADDGIIGRIQANITLKQVLLRFLSILLALSSFCLSEGTGGCGRRVDIWVVLVHVDIVHPRRARRVVHHSRTLRAVRHSLCSAVESKQRFSRKRDTRIILAGLRNTPREDTHPKNNFSTDVFLSCLETGKSFYIGKICKTRTLVFSDPYDIVRVQVAAVQEPEKLEGVSVSLQEPRSWYDLMRPTCHCGDLHDNHVARTHM</sequence>
<organism evidence="2 3">
    <name type="scientific">Ramazzottius varieornatus</name>
    <name type="common">Water bear</name>
    <name type="synonym">Tardigrade</name>
    <dbReference type="NCBI Taxonomy" id="947166"/>
    <lineage>
        <taxon>Eukaryota</taxon>
        <taxon>Metazoa</taxon>
        <taxon>Ecdysozoa</taxon>
        <taxon>Tardigrada</taxon>
        <taxon>Eutardigrada</taxon>
        <taxon>Parachela</taxon>
        <taxon>Hypsibioidea</taxon>
        <taxon>Ramazzottiidae</taxon>
        <taxon>Ramazzottius</taxon>
    </lineage>
</organism>